<feature type="domain" description="Disease resistance R13L4/SHOC-2-like LRR" evidence="7">
    <location>
        <begin position="596"/>
        <end position="879"/>
    </location>
</feature>
<keyword evidence="3" id="KW-0611">Plant defense</keyword>
<dbReference type="SUPFAM" id="SSF52047">
    <property type="entry name" value="RNI-like"/>
    <property type="match status" value="1"/>
</dbReference>
<evidence type="ECO:0000259" key="4">
    <source>
        <dbReference type="Pfam" id="PF00931"/>
    </source>
</evidence>
<proteinExistence type="predicted"/>
<dbReference type="Pfam" id="PF18052">
    <property type="entry name" value="Rx_N"/>
    <property type="match status" value="1"/>
</dbReference>
<dbReference type="InterPro" id="IPR041118">
    <property type="entry name" value="Rx_N"/>
</dbReference>
<dbReference type="FunFam" id="1.10.10.10:FF:000322">
    <property type="entry name" value="Probable disease resistance protein At1g63360"/>
    <property type="match status" value="1"/>
</dbReference>
<evidence type="ECO:0000256" key="2">
    <source>
        <dbReference type="ARBA" id="ARBA00022741"/>
    </source>
</evidence>
<dbReference type="PRINTS" id="PR00364">
    <property type="entry name" value="DISEASERSIST"/>
</dbReference>
<feature type="domain" description="Disease resistance protein winged helix" evidence="6">
    <location>
        <begin position="461"/>
        <end position="532"/>
    </location>
</feature>
<dbReference type="InterPro" id="IPR032675">
    <property type="entry name" value="LRR_dom_sf"/>
</dbReference>
<dbReference type="PANTHER" id="PTHR23155:SF1228">
    <property type="entry name" value="NB-ARC DOMAIN CONTAINING PROTEIN, EXPRESSED"/>
    <property type="match status" value="1"/>
</dbReference>
<dbReference type="InterPro" id="IPR044974">
    <property type="entry name" value="Disease_R_plants"/>
</dbReference>
<dbReference type="Gene3D" id="1.10.8.430">
    <property type="entry name" value="Helical domain of apoptotic protease-activating factors"/>
    <property type="match status" value="1"/>
</dbReference>
<dbReference type="InterPro" id="IPR002182">
    <property type="entry name" value="NB-ARC"/>
</dbReference>
<evidence type="ECO:0000259" key="6">
    <source>
        <dbReference type="Pfam" id="PF23559"/>
    </source>
</evidence>
<reference evidence="8" key="1">
    <citation type="submission" date="2021-01" db="UniProtKB">
        <authorList>
            <consortium name="EnsemblPlants"/>
        </authorList>
    </citation>
    <scope>IDENTIFICATION</scope>
</reference>
<feature type="domain" description="NB-ARC" evidence="4">
    <location>
        <begin position="225"/>
        <end position="380"/>
    </location>
</feature>
<dbReference type="InterPro" id="IPR042197">
    <property type="entry name" value="Apaf_helical"/>
</dbReference>
<dbReference type="InterPro" id="IPR058922">
    <property type="entry name" value="WHD_DRP"/>
</dbReference>
<dbReference type="EnsemblPlants" id="Kaladp0442s0053.1.v1.1">
    <property type="protein sequence ID" value="Kaladp0442s0053.1.v1.1.CDS.1"/>
    <property type="gene ID" value="Kaladp0442s0053.v1.1"/>
</dbReference>
<evidence type="ECO:0000256" key="3">
    <source>
        <dbReference type="ARBA" id="ARBA00022821"/>
    </source>
</evidence>
<dbReference type="GO" id="GO:0043531">
    <property type="term" value="F:ADP binding"/>
    <property type="evidence" value="ECO:0007669"/>
    <property type="project" value="InterPro"/>
</dbReference>
<feature type="domain" description="Disease resistance N-terminal" evidence="5">
    <location>
        <begin position="6"/>
        <end position="100"/>
    </location>
</feature>
<organism evidence="8 9">
    <name type="scientific">Kalanchoe fedtschenkoi</name>
    <name type="common">Lavender scallops</name>
    <name type="synonym">South American air plant</name>
    <dbReference type="NCBI Taxonomy" id="63787"/>
    <lineage>
        <taxon>Eukaryota</taxon>
        <taxon>Viridiplantae</taxon>
        <taxon>Streptophyta</taxon>
        <taxon>Embryophyta</taxon>
        <taxon>Tracheophyta</taxon>
        <taxon>Spermatophyta</taxon>
        <taxon>Magnoliopsida</taxon>
        <taxon>eudicotyledons</taxon>
        <taxon>Gunneridae</taxon>
        <taxon>Pentapetalae</taxon>
        <taxon>Saxifragales</taxon>
        <taxon>Crassulaceae</taxon>
        <taxon>Kalanchoe</taxon>
    </lineage>
</organism>
<dbReference type="Gene3D" id="1.20.5.4130">
    <property type="match status" value="1"/>
</dbReference>
<evidence type="ECO:0000256" key="1">
    <source>
        <dbReference type="ARBA" id="ARBA00022737"/>
    </source>
</evidence>
<dbReference type="SUPFAM" id="SSF52540">
    <property type="entry name" value="P-loop containing nucleoside triphosphate hydrolases"/>
    <property type="match status" value="1"/>
</dbReference>
<evidence type="ECO:0000313" key="9">
    <source>
        <dbReference type="Proteomes" id="UP000594263"/>
    </source>
</evidence>
<dbReference type="InterPro" id="IPR036388">
    <property type="entry name" value="WH-like_DNA-bd_sf"/>
</dbReference>
<sequence>MDGAELSVVLNKLRDLLERQVGLIAGAEDEITTLRDDLSLLTSVLEGITNQSEGNNIWSDNATTSFMSSNLKVRLRRVSWKVDDVVDQYLLDVAQHESKTFVKNLFSKSHKVLWKRHLAKEARAIKGNIEYIITNKDLFLPREIHLYRPVQQIGENALDHKEMLNRLTENVDEEDEVGFYQQFRKAQKKRFDRRWRGNFDEEDVVGFDRQFSEVMEMLRLEACDQTDQLRVVSIIGMGGIGKTTLARKIFNSEKMINFDTKLWVAVSEHVDGKHVLKNILRSLKVNIENDDNNYLKGRLKKQLDGRKYLIILDDLWTPKQWEEVKSYLPTDEYRGSRILLTSRIEMANAANPDSAIYRLKPLGDEDSWRLFCTNVFKGEDCPSNLKYIGKDMVSRCRGLPLALTVLAGSLSVVVATTHSLRYSFETLRNKIGPPYYLLQILSVCYQNLPPHLKTCFLYIGVFPKDFEILAKDLCLMWVAEGFVKGRGTELEEDLAKEYLINLVDRNLVMISKRKSDGSIKSCRIHDLLRDLCIKEAQRYNLYKVNVDGASQNVEEGVVRRLTNHNSYSITPLPPPLYKGLRTLLDFSMDNSSDLRSAYEHLSVTRVLHLHLEEDNRKAPISIKNLILLRYLKVHLIGQVYLSQILMMTPKSKTSNLQVLNLESRHHTINLPEGIWKLELLRHINVRPAATLPDAGSWDDSLPHLQTLSCIIYEDHTSKMLCTKRFPNLRKLYMNVCPDNPLSAESLRSLPGLLHLLALKITFEHVSLFLGEPLFSVSVNIVALPSAITKVHLNNTALTSDHWSQLGKLKNLKVLKLSTNGGIDTDCEEKRFLNQPLVFKAEAFPQLLHLKLKTSHRDLIMEDGALRTLEYFIIGCRHIEDLGVSALPDQLWLLSTLIQVKIINPSHDLNKYISSLDASTCSKIIISNKS</sequence>
<keyword evidence="2" id="KW-0547">Nucleotide-binding</keyword>
<protein>
    <submittedName>
        <fullName evidence="8">Uncharacterized protein</fullName>
    </submittedName>
</protein>
<dbReference type="GO" id="GO:0098542">
    <property type="term" value="P:defense response to other organism"/>
    <property type="evidence" value="ECO:0007669"/>
    <property type="project" value="TreeGrafter"/>
</dbReference>
<dbReference type="Gramene" id="Kaladp0442s0053.1.v1.1">
    <property type="protein sequence ID" value="Kaladp0442s0053.1.v1.1.CDS.1"/>
    <property type="gene ID" value="Kaladp0442s0053.v1.1"/>
</dbReference>
<name>A0A7N0V9L6_KALFE</name>
<accession>A0A7N0V9L6</accession>
<dbReference type="Gene3D" id="1.10.10.10">
    <property type="entry name" value="Winged helix-like DNA-binding domain superfamily/Winged helix DNA-binding domain"/>
    <property type="match status" value="1"/>
</dbReference>
<dbReference type="CDD" id="cd14798">
    <property type="entry name" value="RX-CC_like"/>
    <property type="match status" value="1"/>
</dbReference>
<dbReference type="Pfam" id="PF23559">
    <property type="entry name" value="WHD_DRP"/>
    <property type="match status" value="1"/>
</dbReference>
<dbReference type="Pfam" id="PF23598">
    <property type="entry name" value="LRR_14"/>
    <property type="match status" value="1"/>
</dbReference>
<evidence type="ECO:0000259" key="7">
    <source>
        <dbReference type="Pfam" id="PF23598"/>
    </source>
</evidence>
<dbReference type="PANTHER" id="PTHR23155">
    <property type="entry name" value="DISEASE RESISTANCE PROTEIN RP"/>
    <property type="match status" value="1"/>
</dbReference>
<dbReference type="InterPro" id="IPR027417">
    <property type="entry name" value="P-loop_NTPase"/>
</dbReference>
<evidence type="ECO:0000259" key="5">
    <source>
        <dbReference type="Pfam" id="PF18052"/>
    </source>
</evidence>
<dbReference type="InterPro" id="IPR038005">
    <property type="entry name" value="RX-like_CC"/>
</dbReference>
<evidence type="ECO:0000313" key="8">
    <source>
        <dbReference type="EnsemblPlants" id="Kaladp0442s0053.1.v1.1.CDS.1"/>
    </source>
</evidence>
<dbReference type="OMA" id="GRIRIWV"/>
<keyword evidence="9" id="KW-1185">Reference proteome</keyword>
<dbReference type="InterPro" id="IPR055414">
    <property type="entry name" value="LRR_R13L4/SHOC2-like"/>
</dbReference>
<dbReference type="FunFam" id="3.40.50.300:FF:001091">
    <property type="entry name" value="Probable disease resistance protein At1g61300"/>
    <property type="match status" value="1"/>
</dbReference>
<keyword evidence="1" id="KW-0677">Repeat</keyword>
<dbReference type="Pfam" id="PF00931">
    <property type="entry name" value="NB-ARC"/>
    <property type="match status" value="1"/>
</dbReference>
<dbReference type="AlphaFoldDB" id="A0A7N0V9L6"/>
<dbReference type="Gene3D" id="3.40.50.300">
    <property type="entry name" value="P-loop containing nucleotide triphosphate hydrolases"/>
    <property type="match status" value="1"/>
</dbReference>
<dbReference type="Gene3D" id="3.80.10.10">
    <property type="entry name" value="Ribonuclease Inhibitor"/>
    <property type="match status" value="1"/>
</dbReference>
<dbReference type="Proteomes" id="UP000594263">
    <property type="component" value="Unplaced"/>
</dbReference>